<dbReference type="Proteomes" id="UP000462658">
    <property type="component" value="Unassembled WGS sequence"/>
</dbReference>
<dbReference type="EMBL" id="WMZA01000001">
    <property type="protein sequence ID" value="MTR61857.1"/>
    <property type="molecule type" value="Genomic_DNA"/>
</dbReference>
<dbReference type="AlphaFoldDB" id="A0A6L6LC58"/>
<protein>
    <submittedName>
        <fullName evidence="1">Helix-turn-helix domain-containing protein</fullName>
    </submittedName>
</protein>
<dbReference type="NCBIfam" id="TIGR01716">
    <property type="entry name" value="RGG_Cterm"/>
    <property type="match status" value="1"/>
</dbReference>
<dbReference type="CDD" id="cd00093">
    <property type="entry name" value="HTH_XRE"/>
    <property type="match status" value="1"/>
</dbReference>
<comment type="caution">
    <text evidence="1">The sequence shown here is derived from an EMBL/GenBank/DDBJ whole genome shotgun (WGS) entry which is preliminary data.</text>
</comment>
<gene>
    <name evidence="1" type="ORF">GMC80_00425</name>
</gene>
<dbReference type="Pfam" id="PF21259">
    <property type="entry name" value="Rgg_C"/>
    <property type="match status" value="1"/>
</dbReference>
<dbReference type="InterPro" id="IPR010057">
    <property type="entry name" value="Transcription_activator_Rgg_C"/>
</dbReference>
<dbReference type="PANTHER" id="PTHR37038">
    <property type="entry name" value="TRANSCRIPTIONAL REGULATOR-RELATED"/>
    <property type="match status" value="1"/>
</dbReference>
<name>A0A6L6LC58_STRPA</name>
<dbReference type="Pfam" id="PF01381">
    <property type="entry name" value="HTH_3"/>
    <property type="match status" value="1"/>
</dbReference>
<dbReference type="InterPro" id="IPR001387">
    <property type="entry name" value="Cro/C1-type_HTH"/>
</dbReference>
<dbReference type="RefSeq" id="WP_155167718.1">
    <property type="nucleotide sequence ID" value="NZ_WMYU01000001.1"/>
</dbReference>
<sequence>MKYGKIFKKFRESRGLSLKDVSKCGVSSSHLSRFEHEEADLTITKFILALEAINMPIEEFIYAARDFHRDDFNELLEKIRLLVANRDIVGMENLLISLLENKKKKGPFYELNTILVKIRLQDLSGKIYVTDQDISFISEYLFSVEYWGCYELLLFMNTLDVLNHETMMVLSKEMCHRSEFYRDIPNNRRLLSTMLLNAYITCIERNELIDALYFEKQLKFCNFSETEIYEKLVFHYAKNLYDLKKTHNQYALIEMRKCIATMKLVNSQQLACTFEHHLEQVLNDLE</sequence>
<dbReference type="InterPro" id="IPR053163">
    <property type="entry name" value="HTH-type_regulator_Rgg"/>
</dbReference>
<evidence type="ECO:0000313" key="2">
    <source>
        <dbReference type="Proteomes" id="UP000462658"/>
    </source>
</evidence>
<dbReference type="PROSITE" id="PS50943">
    <property type="entry name" value="HTH_CROC1"/>
    <property type="match status" value="1"/>
</dbReference>
<dbReference type="SMART" id="SM00530">
    <property type="entry name" value="HTH_XRE"/>
    <property type="match status" value="1"/>
</dbReference>
<proteinExistence type="predicted"/>
<dbReference type="GO" id="GO:0003677">
    <property type="term" value="F:DNA binding"/>
    <property type="evidence" value="ECO:0007669"/>
    <property type="project" value="InterPro"/>
</dbReference>
<evidence type="ECO:0000313" key="1">
    <source>
        <dbReference type="EMBL" id="MTR61857.1"/>
    </source>
</evidence>
<accession>A0A6L6LC58</accession>
<dbReference type="SUPFAM" id="SSF47413">
    <property type="entry name" value="lambda repressor-like DNA-binding domains"/>
    <property type="match status" value="1"/>
</dbReference>
<dbReference type="InterPro" id="IPR010982">
    <property type="entry name" value="Lambda_DNA-bd_dom_sf"/>
</dbReference>
<dbReference type="Gene3D" id="1.25.40.400">
    <property type="match status" value="1"/>
</dbReference>
<dbReference type="PANTHER" id="PTHR37038:SF12">
    <property type="entry name" value="TRANSCRIPTIONAL REGULATOR"/>
    <property type="match status" value="1"/>
</dbReference>
<organism evidence="1 2">
    <name type="scientific">Streptococcus parasanguinis</name>
    <dbReference type="NCBI Taxonomy" id="1318"/>
    <lineage>
        <taxon>Bacteria</taxon>
        <taxon>Bacillati</taxon>
        <taxon>Bacillota</taxon>
        <taxon>Bacilli</taxon>
        <taxon>Lactobacillales</taxon>
        <taxon>Streptococcaceae</taxon>
        <taxon>Streptococcus</taxon>
    </lineage>
</organism>
<reference evidence="1 2" key="1">
    <citation type="journal article" date="2019" name="Nat. Med.">
        <title>A library of human gut bacterial isolates paired with longitudinal multiomics data enables mechanistic microbiome research.</title>
        <authorList>
            <person name="Poyet M."/>
            <person name="Groussin M."/>
            <person name="Gibbons S.M."/>
            <person name="Avila-Pacheco J."/>
            <person name="Jiang X."/>
            <person name="Kearney S.M."/>
            <person name="Perrotta A.R."/>
            <person name="Berdy B."/>
            <person name="Zhao S."/>
            <person name="Lieberman T.D."/>
            <person name="Swanson P.K."/>
            <person name="Smith M."/>
            <person name="Roesemann S."/>
            <person name="Alexander J.E."/>
            <person name="Rich S.A."/>
            <person name="Livny J."/>
            <person name="Vlamakis H."/>
            <person name="Clish C."/>
            <person name="Bullock K."/>
            <person name="Deik A."/>
            <person name="Scott J."/>
            <person name="Pierce K.A."/>
            <person name="Xavier R.J."/>
            <person name="Alm E.J."/>
        </authorList>
    </citation>
    <scope>NUCLEOTIDE SEQUENCE [LARGE SCALE GENOMIC DNA]</scope>
    <source>
        <strain evidence="1 2">BIOML-A10</strain>
    </source>
</reference>
<dbReference type="Gene3D" id="1.10.260.40">
    <property type="entry name" value="lambda repressor-like DNA-binding domains"/>
    <property type="match status" value="1"/>
</dbReference>